<feature type="region of interest" description="Disordered" evidence="1">
    <location>
        <begin position="120"/>
        <end position="228"/>
    </location>
</feature>
<dbReference type="InterPro" id="IPR039102">
    <property type="entry name" value="FAM13"/>
</dbReference>
<feature type="region of interest" description="Disordered" evidence="1">
    <location>
        <begin position="16"/>
        <end position="39"/>
    </location>
</feature>
<organism evidence="2 3">
    <name type="scientific">Anopheles maculatus</name>
    <dbReference type="NCBI Taxonomy" id="74869"/>
    <lineage>
        <taxon>Eukaryota</taxon>
        <taxon>Metazoa</taxon>
        <taxon>Ecdysozoa</taxon>
        <taxon>Arthropoda</taxon>
        <taxon>Hexapoda</taxon>
        <taxon>Insecta</taxon>
        <taxon>Pterygota</taxon>
        <taxon>Neoptera</taxon>
        <taxon>Endopterygota</taxon>
        <taxon>Diptera</taxon>
        <taxon>Nematocera</taxon>
        <taxon>Culicoidea</taxon>
        <taxon>Culicidae</taxon>
        <taxon>Anophelinae</taxon>
        <taxon>Anopheles</taxon>
        <taxon>Anopheles maculatus group</taxon>
    </lineage>
</organism>
<proteinExistence type="predicted"/>
<keyword evidence="3" id="KW-1185">Reference proteome</keyword>
<reference evidence="3" key="1">
    <citation type="submission" date="2013-09" db="EMBL/GenBank/DDBJ databases">
        <title>The Genome Sequence of Anopheles maculatus species B.</title>
        <authorList>
            <consortium name="The Broad Institute Genomics Platform"/>
            <person name="Neafsey D.E."/>
            <person name="Besansky N."/>
            <person name="Howell P."/>
            <person name="Walton C."/>
            <person name="Young S.K."/>
            <person name="Zeng Q."/>
            <person name="Gargeya S."/>
            <person name="Fitzgerald M."/>
            <person name="Haas B."/>
            <person name="Abouelleil A."/>
            <person name="Allen A.W."/>
            <person name="Alvarado L."/>
            <person name="Arachchi H.M."/>
            <person name="Berlin A.M."/>
            <person name="Chapman S.B."/>
            <person name="Gainer-Dewar J."/>
            <person name="Goldberg J."/>
            <person name="Griggs A."/>
            <person name="Gujja S."/>
            <person name="Hansen M."/>
            <person name="Howarth C."/>
            <person name="Imamovic A."/>
            <person name="Ireland A."/>
            <person name="Larimer J."/>
            <person name="McCowan C."/>
            <person name="Murphy C."/>
            <person name="Pearson M."/>
            <person name="Poon T.W."/>
            <person name="Priest M."/>
            <person name="Roberts A."/>
            <person name="Saif S."/>
            <person name="Shea T."/>
            <person name="Sisk P."/>
            <person name="Sykes S."/>
            <person name="Wortman J."/>
            <person name="Nusbaum C."/>
            <person name="Birren B."/>
        </authorList>
    </citation>
    <scope>NUCLEOTIDE SEQUENCE [LARGE SCALE GENOMIC DNA]</scope>
    <source>
        <strain evidence="3">maculatus3</strain>
    </source>
</reference>
<evidence type="ECO:0000313" key="3">
    <source>
        <dbReference type="Proteomes" id="UP000075901"/>
    </source>
</evidence>
<accession>A0A182T5V0</accession>
<name>A0A182T5V0_9DIPT</name>
<feature type="compositionally biased region" description="Basic and acidic residues" evidence="1">
    <location>
        <begin position="247"/>
        <end position="274"/>
    </location>
</feature>
<dbReference type="PANTHER" id="PTHR15904:SF17">
    <property type="entry name" value="RHO-GAP DOMAIN-CONTAINING PROTEIN"/>
    <property type="match status" value="1"/>
</dbReference>
<feature type="region of interest" description="Disordered" evidence="1">
    <location>
        <begin position="323"/>
        <end position="353"/>
    </location>
</feature>
<feature type="compositionally biased region" description="Basic residues" evidence="1">
    <location>
        <begin position="129"/>
        <end position="174"/>
    </location>
</feature>
<evidence type="ECO:0000256" key="1">
    <source>
        <dbReference type="SAM" id="MobiDB-lite"/>
    </source>
</evidence>
<dbReference type="PANTHER" id="PTHR15904">
    <property type="entry name" value="FAM13"/>
    <property type="match status" value="1"/>
</dbReference>
<feature type="compositionally biased region" description="Basic and acidic residues" evidence="1">
    <location>
        <begin position="178"/>
        <end position="195"/>
    </location>
</feature>
<dbReference type="AlphaFoldDB" id="A0A182T5V0"/>
<reference evidence="2" key="2">
    <citation type="submission" date="2020-05" db="UniProtKB">
        <authorList>
            <consortium name="EnsemblMetazoa"/>
        </authorList>
    </citation>
    <scope>IDENTIFICATION</scope>
    <source>
        <strain evidence="2">maculatus3</strain>
    </source>
</reference>
<feature type="compositionally biased region" description="Basic and acidic residues" evidence="1">
    <location>
        <begin position="29"/>
        <end position="39"/>
    </location>
</feature>
<feature type="compositionally biased region" description="Basic and acidic residues" evidence="1">
    <location>
        <begin position="323"/>
        <end position="333"/>
    </location>
</feature>
<sequence length="515" mass="58393">YLPNLINSSEWQNCRKRKERQDSTSSISQERKLIRSNSEEHLPNCQEVIRRVSSHEDFKKRTPGAVSVEISIDKENIIAEETIDGEIDERGEQQQQQQQVFEKNLKNSADDLKKFFIGSVESVGNGGKDHHHHSHHHHHHHHHHHGNHLYHHLGGHHHLHHSGSKSQQSHHRLSPCRDILKSRRDSDSEQDGEHERRRHCERFSKTRPPPGRKSVSPRARNSSKHTKLAVKAATVGGSVLLAGNDHFYSKHDTHPSGGGKSERRVRSSSKHREQQQQQEQQHATLQDDTMMGEVAAIPLSDYNDNNVLEKNQAVEEVSKLIDDEEIEPLHQEEEVQEPLSPREKLPWGQSYPDDTPALVCQRFADDKFDHAKRMDSVSHAKLRPVASGSSLKLYGAHHRSAENAPSSGMHHHHHQKPGSGPTAAANNMFDERIKTINRKLGTLKKKLTQFEDRFELENGCRPSHGDKSADPPTKSVLVEIHKLRKEKNQIKADLAVFSAKVSAHGGTMVAGQKQQ</sequence>
<feature type="region of interest" description="Disordered" evidence="1">
    <location>
        <begin position="246"/>
        <end position="288"/>
    </location>
</feature>
<feature type="region of interest" description="Disordered" evidence="1">
    <location>
        <begin position="399"/>
        <end position="425"/>
    </location>
</feature>
<protein>
    <submittedName>
        <fullName evidence="2">Uncharacterized protein</fullName>
    </submittedName>
</protein>
<dbReference type="EnsemblMetazoa" id="AMAM020237-RA">
    <property type="protein sequence ID" value="AMAM020237-PA"/>
    <property type="gene ID" value="AMAM020237"/>
</dbReference>
<evidence type="ECO:0000313" key="2">
    <source>
        <dbReference type="EnsemblMetazoa" id="AMAM020237-PA"/>
    </source>
</evidence>
<dbReference type="Proteomes" id="UP000075901">
    <property type="component" value="Unassembled WGS sequence"/>
</dbReference>
<dbReference type="VEuPathDB" id="VectorBase:AMAM020237"/>